<organism evidence="8 9">
    <name type="scientific">Ditylenchus destructor</name>
    <dbReference type="NCBI Taxonomy" id="166010"/>
    <lineage>
        <taxon>Eukaryota</taxon>
        <taxon>Metazoa</taxon>
        <taxon>Ecdysozoa</taxon>
        <taxon>Nematoda</taxon>
        <taxon>Chromadorea</taxon>
        <taxon>Rhabditida</taxon>
        <taxon>Tylenchina</taxon>
        <taxon>Tylenchomorpha</taxon>
        <taxon>Sphaerularioidea</taxon>
        <taxon>Anguinidae</taxon>
        <taxon>Anguininae</taxon>
        <taxon>Ditylenchus</taxon>
    </lineage>
</organism>
<reference evidence="8" key="1">
    <citation type="submission" date="2022-01" db="EMBL/GenBank/DDBJ databases">
        <title>Genome Sequence Resource for Two Populations of Ditylenchus destructor, the Migratory Endoparasitic Phytonematode.</title>
        <authorList>
            <person name="Zhang H."/>
            <person name="Lin R."/>
            <person name="Xie B."/>
        </authorList>
    </citation>
    <scope>NUCLEOTIDE SEQUENCE</scope>
    <source>
        <strain evidence="8">BazhouSP</strain>
    </source>
</reference>
<dbReference type="PROSITE" id="PS50002">
    <property type="entry name" value="SH3"/>
    <property type="match status" value="3"/>
</dbReference>
<gene>
    <name evidence="8" type="ORF">DdX_01584</name>
</gene>
<dbReference type="Pfam" id="PF25523">
    <property type="entry name" value="Ig_RIMBP2"/>
    <property type="match status" value="1"/>
</dbReference>
<sequence length="1722" mass="186755">MEPVKAYCALLWGENFTFCFRTFERAAEELLGPDPTHPITLLAPVLALSLQERIRGVGSNTLEINVKVAVQDGRLEKCELGLWPPPQWARDDDAVVVCMFGQHLGVSGDISVGRDCPPPAAHSPPLGHSSRRKQPANTNNRLLNSVTCRARRTAYYFWIRNISVFTAEVGSSRGERAGSRQMSSSGPAPTPSYSVSGPPTTAHNSAPSSQQHLSNGPVYPSTSSSYYNTTMMDGFVPDGKGSNTLAGVAKYRNNTVTANEERTNPGTLGLQLTSDSLLLALHRSQPNTRLFRALFQYIPLRDSPNDNPHLELSLQAGDYVLVHGDMDEDAFYVGETLDGRTGLVPSNYVEQVPDTTLLQNAARAPSPLTAVHRQDTSQHQSGSSVFQTPLTNTVRFSNTNNPSMSSTVTKVSVATQSPPIVTTRLLPASFGEASTSTITSNASLQNQSNVSNPGGPPDSPSFVMNVPSHYAQITHDFTDIPTSSISFGARRPTVINGDGGTRTGQLALPDSVCPYPPVDVSKVTVQEVKFPDQPRVPLPRELNVEKKLSRSAVFCWLQPDDQLVPVSQYHVCVDGAVKAVVPGSYKCKALIEDLDLSKSVNVSVRTITENGQSPDAGCTISIGTEAPVAPQHVRVTNITPVSAHLYWYPSNSNAEHVLLLNGLKVGACPPGVFQVQLQGLSPSTIYRVSVRTKHPKAVLEKRPVERCVDFKTLPKIGLPEPPQNVQVEIGPQPGTLLISWKPVTSQPRPPSRAAIHSYLIYADGKNIAQCPSCTADHVLLRLADLADDPPIFITVRTKTREGAISSDSNVVRVPRTTSLDTSSILASTSNAIAGDSSALVQNYSILPSSSTHNNPQGTIQETGMPSLPMNIHQYQQQVQNMNTGGLLTTAGTMSDHALSGGHHLYNMSAAYGHLGQTHHMGSQPILPQQGGVHQQSPLSRPLNVYTANTQQPMLPQHYAILSQYNKPVHRGSAPGLFGNGTGNSGVSPRMYERKQSAHASTSQQQYYTFHPKSLYKELPGSEDKPSVLELENNYLLKHHQQYKERDREAAAQWAMGSPHAAHTAPADDYSLARRAVDYYSAGGGVNGVGSNRRPTATVMAGGVAAGPIPADEENSRWFVALYDYNHQMSPNPNAEQEELSFRKHQLIKVFGDYDQDGFYYAEIGRKFGLVPSNMVIEINNDDVMPERRRSEAFPSDPLIRRMRWGSLKSRSYDQPGDRRPRHTSAHAGRHYYPSSSGRTIEAGREYNQATGVDYSSSLERRERSMPPARAAGSHYPPSSGYDSGYERGPPHSARAGPARPHYGYPSTSSDTYHQRISSSVDRGAIEGQYAAAQHRDSYPSIKPMPGRTGPPPAGGDHYAGGLRRQMPGTNDWRGNPSEDAAKQGRAPTDQQQPYDYYASSGDQRSARDARCESGSQYPPSQLPQYGPTERTPGGAGDRDTCHVTDRGGRPREDDYGASGGARYDYRADQTSQGYGPAGGARRLEGRYEDGGWPQQHGGPNQQYNNLQPSGGQTYAPQQMPQDQSNRYPGGGQPNNNFVSDPMSACARLMKAKWDYDSRHLSPNVDGEQVELSFCIGDMITVFGEMDEDGFYLGELNGARGLVPSNFLEPAGPNTPNPMYPGNTPSANRPMYDTTPATRAKGVAFSEGPANSGRPATGAPMRQIRMTSKVNKVIGTAASGTNMSAAGKTLTKKTSDLSSKSLTANNIRKPSQAPKKSDGTKKK</sequence>
<dbReference type="InterPro" id="IPR057884">
    <property type="entry name" value="FN3_RIM-BP1/2/3"/>
</dbReference>
<dbReference type="InterPro" id="IPR001452">
    <property type="entry name" value="SH3_domain"/>
</dbReference>
<protein>
    <submittedName>
        <fullName evidence="8">Variant SH3 domain-containing protein</fullName>
    </submittedName>
</protein>
<evidence type="ECO:0000256" key="2">
    <source>
        <dbReference type="ARBA" id="ARBA00022443"/>
    </source>
</evidence>
<dbReference type="PANTHER" id="PTHR14234:SF19">
    <property type="entry name" value="RIM-BINDING PROTEIN, ISOFORM F"/>
    <property type="match status" value="1"/>
</dbReference>
<dbReference type="CDD" id="cd00063">
    <property type="entry name" value="FN3"/>
    <property type="match status" value="1"/>
</dbReference>
<feature type="compositionally biased region" description="Polar residues" evidence="5">
    <location>
        <begin position="1247"/>
        <end position="1257"/>
    </location>
</feature>
<feature type="domain" description="Fibronectin type-III" evidence="7">
    <location>
        <begin position="538"/>
        <end position="627"/>
    </location>
</feature>
<feature type="domain" description="Fibronectin type-III" evidence="7">
    <location>
        <begin position="721"/>
        <end position="820"/>
    </location>
</feature>
<dbReference type="PROSITE" id="PS50853">
    <property type="entry name" value="FN3"/>
    <property type="match status" value="3"/>
</dbReference>
<dbReference type="Gene3D" id="2.60.40.10">
    <property type="entry name" value="Immunoglobulins"/>
    <property type="match status" value="3"/>
</dbReference>
<feature type="domain" description="SH3" evidence="6">
    <location>
        <begin position="1113"/>
        <end position="1180"/>
    </location>
</feature>
<accession>A0AAD4RBB1</accession>
<feature type="region of interest" description="Disordered" evidence="5">
    <location>
        <begin position="170"/>
        <end position="221"/>
    </location>
</feature>
<dbReference type="SUPFAM" id="SSF50044">
    <property type="entry name" value="SH3-domain"/>
    <property type="match status" value="3"/>
</dbReference>
<feature type="compositionally biased region" description="Basic and acidic residues" evidence="5">
    <location>
        <begin position="1436"/>
        <end position="1454"/>
    </location>
</feature>
<comment type="similarity">
    <text evidence="1">Belongs to the RIMBP family.</text>
</comment>
<dbReference type="Pfam" id="PF07653">
    <property type="entry name" value="SH3_2"/>
    <property type="match status" value="2"/>
</dbReference>
<feature type="region of interest" description="Disordered" evidence="5">
    <location>
        <begin position="1331"/>
        <end position="1534"/>
    </location>
</feature>
<evidence type="ECO:0000259" key="6">
    <source>
        <dbReference type="PROSITE" id="PS50002"/>
    </source>
</evidence>
<feature type="domain" description="SH3" evidence="6">
    <location>
        <begin position="1544"/>
        <end position="1612"/>
    </location>
</feature>
<feature type="compositionally biased region" description="Polar residues" evidence="5">
    <location>
        <begin position="1497"/>
        <end position="1526"/>
    </location>
</feature>
<feature type="compositionally biased region" description="Polar residues" evidence="5">
    <location>
        <begin position="1413"/>
        <end position="1423"/>
    </location>
</feature>
<feature type="compositionally biased region" description="Polar residues" evidence="5">
    <location>
        <begin position="1305"/>
        <end position="1315"/>
    </location>
</feature>
<dbReference type="InterPro" id="IPR036028">
    <property type="entry name" value="SH3-like_dom_sf"/>
</dbReference>
<evidence type="ECO:0000259" key="7">
    <source>
        <dbReference type="PROSITE" id="PS50853"/>
    </source>
</evidence>
<dbReference type="InterPro" id="IPR013783">
    <property type="entry name" value="Ig-like_fold"/>
</dbReference>
<dbReference type="InterPro" id="IPR036116">
    <property type="entry name" value="FN3_sf"/>
</dbReference>
<dbReference type="SMART" id="SM00060">
    <property type="entry name" value="FN3"/>
    <property type="match status" value="3"/>
</dbReference>
<evidence type="ECO:0000256" key="3">
    <source>
        <dbReference type="ARBA" id="ARBA00022737"/>
    </source>
</evidence>
<dbReference type="FunFam" id="2.30.30.40:FF:000023">
    <property type="entry name" value="RIMS-binding protein 2 isoform F"/>
    <property type="match status" value="1"/>
</dbReference>
<dbReference type="SUPFAM" id="SSF49265">
    <property type="entry name" value="Fibronectin type III"/>
    <property type="match status" value="2"/>
</dbReference>
<name>A0AAD4RBB1_9BILA</name>
<feature type="region of interest" description="Disordered" evidence="5">
    <location>
        <begin position="1677"/>
        <end position="1722"/>
    </location>
</feature>
<evidence type="ECO:0000313" key="9">
    <source>
        <dbReference type="Proteomes" id="UP001201812"/>
    </source>
</evidence>
<feature type="region of interest" description="Disordered" evidence="5">
    <location>
        <begin position="1209"/>
        <end position="1315"/>
    </location>
</feature>
<proteinExistence type="inferred from homology"/>
<dbReference type="PANTHER" id="PTHR14234">
    <property type="entry name" value="RIM BINDING PROTEIN-RELATED"/>
    <property type="match status" value="1"/>
</dbReference>
<dbReference type="SMART" id="SM00326">
    <property type="entry name" value="SH3"/>
    <property type="match status" value="3"/>
</dbReference>
<feature type="compositionally biased region" description="Polar residues" evidence="5">
    <location>
        <begin position="180"/>
        <end position="214"/>
    </location>
</feature>
<evidence type="ECO:0000256" key="1">
    <source>
        <dbReference type="ARBA" id="ARBA00010749"/>
    </source>
</evidence>
<dbReference type="Gene3D" id="2.30.30.40">
    <property type="entry name" value="SH3 Domains"/>
    <property type="match status" value="3"/>
</dbReference>
<comment type="caution">
    <text evidence="8">The sequence shown here is derived from an EMBL/GenBank/DDBJ whole genome shotgun (WGS) entry which is preliminary data.</text>
</comment>
<dbReference type="InterPro" id="IPR040325">
    <property type="entry name" value="RIMBP1/2/3"/>
</dbReference>
<keyword evidence="9" id="KW-1185">Reference proteome</keyword>
<dbReference type="FunFam" id="2.30.30.40:FF:000016">
    <property type="entry name" value="RIMS-binding protein 2 isoform X2"/>
    <property type="match status" value="1"/>
</dbReference>
<keyword evidence="2 4" id="KW-0728">SH3 domain</keyword>
<dbReference type="Proteomes" id="UP001201812">
    <property type="component" value="Unassembled WGS sequence"/>
</dbReference>
<evidence type="ECO:0000313" key="8">
    <source>
        <dbReference type="EMBL" id="KAI1729348.1"/>
    </source>
</evidence>
<dbReference type="GO" id="GO:0007274">
    <property type="term" value="P:neuromuscular synaptic transmission"/>
    <property type="evidence" value="ECO:0007669"/>
    <property type="project" value="TreeGrafter"/>
</dbReference>
<evidence type="ECO:0000256" key="4">
    <source>
        <dbReference type="PROSITE-ProRule" id="PRU00192"/>
    </source>
</evidence>
<dbReference type="InterPro" id="IPR003961">
    <property type="entry name" value="FN3_dom"/>
</dbReference>
<dbReference type="GO" id="GO:0045202">
    <property type="term" value="C:synapse"/>
    <property type="evidence" value="ECO:0007669"/>
    <property type="project" value="GOC"/>
</dbReference>
<feature type="region of interest" description="Disordered" evidence="5">
    <location>
        <begin position="115"/>
        <end position="140"/>
    </location>
</feature>
<feature type="domain" description="Fibronectin type-III" evidence="7">
    <location>
        <begin position="629"/>
        <end position="715"/>
    </location>
</feature>
<dbReference type="EMBL" id="JAKKPZ010000001">
    <property type="protein sequence ID" value="KAI1729348.1"/>
    <property type="molecule type" value="Genomic_DNA"/>
</dbReference>
<dbReference type="Pfam" id="PF14604">
    <property type="entry name" value="SH3_9"/>
    <property type="match status" value="1"/>
</dbReference>
<evidence type="ECO:0000256" key="5">
    <source>
        <dbReference type="SAM" id="MobiDB-lite"/>
    </source>
</evidence>
<feature type="domain" description="SH3" evidence="6">
    <location>
        <begin position="286"/>
        <end position="354"/>
    </location>
</feature>
<feature type="compositionally biased region" description="Basic residues" evidence="5">
    <location>
        <begin position="1219"/>
        <end position="1229"/>
    </location>
</feature>
<keyword evidence="3" id="KW-0677">Repeat</keyword>